<name>A0A0D2IFG8_9EURO</name>
<dbReference type="RefSeq" id="XP_013271690.1">
    <property type="nucleotide sequence ID" value="XM_013416236.1"/>
</dbReference>
<dbReference type="Gene3D" id="3.20.20.70">
    <property type="entry name" value="Aldolase class I"/>
    <property type="match status" value="1"/>
</dbReference>
<dbReference type="PANTHER" id="PTHR32332:SF34">
    <property type="entry name" value="2-NITROPROPANE DIOXYGENASE FAMILY, PUTATIVE-RELATED"/>
    <property type="match status" value="1"/>
</dbReference>
<dbReference type="SUPFAM" id="SSF51412">
    <property type="entry name" value="Inosine monophosphate dehydrogenase (IMPDH)"/>
    <property type="match status" value="1"/>
</dbReference>
<keyword evidence="1" id="KW-0285">Flavoprotein</keyword>
<keyword evidence="3" id="KW-0560">Oxidoreductase</keyword>
<keyword evidence="2" id="KW-0288">FMN</keyword>
<dbReference type="GeneID" id="25293495"/>
<dbReference type="GO" id="GO:0018580">
    <property type="term" value="F:nitronate monooxygenase activity"/>
    <property type="evidence" value="ECO:0007669"/>
    <property type="project" value="InterPro"/>
</dbReference>
<dbReference type="InterPro" id="IPR013785">
    <property type="entry name" value="Aldolase_TIM"/>
</dbReference>
<protein>
    <recommendedName>
        <fullName evidence="6">Nitronate monooxygenase domain-containing protein</fullName>
    </recommendedName>
</protein>
<keyword evidence="5" id="KW-1185">Reference proteome</keyword>
<accession>A0A0D2IFG8</accession>
<dbReference type="OrthoDB" id="2349068at2759"/>
<dbReference type="AlphaFoldDB" id="A0A0D2IFG8"/>
<dbReference type="STRING" id="1442369.A0A0D2IFG8"/>
<evidence type="ECO:0000256" key="1">
    <source>
        <dbReference type="ARBA" id="ARBA00022630"/>
    </source>
</evidence>
<evidence type="ECO:0000256" key="2">
    <source>
        <dbReference type="ARBA" id="ARBA00022643"/>
    </source>
</evidence>
<evidence type="ECO:0000313" key="5">
    <source>
        <dbReference type="Proteomes" id="UP000053617"/>
    </source>
</evidence>
<dbReference type="Pfam" id="PF03060">
    <property type="entry name" value="NMO"/>
    <property type="match status" value="2"/>
</dbReference>
<proteinExistence type="predicted"/>
<dbReference type="CDD" id="cd04730">
    <property type="entry name" value="NPD_like"/>
    <property type="match status" value="1"/>
</dbReference>
<dbReference type="PANTHER" id="PTHR32332">
    <property type="entry name" value="2-NITROPROPANE DIOXYGENASE"/>
    <property type="match status" value="1"/>
</dbReference>
<evidence type="ECO:0000256" key="3">
    <source>
        <dbReference type="ARBA" id="ARBA00023002"/>
    </source>
</evidence>
<evidence type="ECO:0008006" key="6">
    <source>
        <dbReference type="Google" id="ProtNLM"/>
    </source>
</evidence>
<dbReference type="EMBL" id="KN847478">
    <property type="protein sequence ID" value="KIX04554.1"/>
    <property type="molecule type" value="Genomic_DNA"/>
</dbReference>
<dbReference type="HOGENOM" id="CLU_038732_9_0_1"/>
<dbReference type="VEuPathDB" id="FungiDB:Z518_05424"/>
<dbReference type="InterPro" id="IPR004136">
    <property type="entry name" value="NMO"/>
</dbReference>
<dbReference type="Proteomes" id="UP000053617">
    <property type="component" value="Unassembled WGS sequence"/>
</dbReference>
<sequence>MPPSLLTQLPWTTAPLIANAPMGGFAGAQLAVAVSEAGGLGFIGTITPGTLKQELSAAVELLQTSKTLDTSSSKTLPIGIGMLPFITNIDDMLPHLAQNPPAVIWLFAAKERNDYAAWAEQSRKVCPDTRIWVQVGSVSAALEIAKSTKPDALVLQGSDAGGHGFENGASIVSLIPEAIDTLAANGYGDIPLLASGGIADGRGAAAAFALGAKGAVMGTRFLAAKETAVPPGYRDLVLAARDGGMSTVRSKLFDNVKGPNIWPEEYDGRSLVTKSYMEHVQGVAIEEIREKHNEAVKGADQGFGSTNRANVWAGAGVGLVNTVTTAADIVSEVRSGIRLAFENPAARA</sequence>
<gene>
    <name evidence="4" type="ORF">Z518_05424</name>
</gene>
<evidence type="ECO:0000313" key="4">
    <source>
        <dbReference type="EMBL" id="KIX04554.1"/>
    </source>
</evidence>
<reference evidence="4 5" key="1">
    <citation type="submission" date="2015-01" db="EMBL/GenBank/DDBJ databases">
        <title>The Genome Sequence of Rhinocladiella mackenzie CBS 650.93.</title>
        <authorList>
            <consortium name="The Broad Institute Genomics Platform"/>
            <person name="Cuomo C."/>
            <person name="de Hoog S."/>
            <person name="Gorbushina A."/>
            <person name="Stielow B."/>
            <person name="Teixiera M."/>
            <person name="Abouelleil A."/>
            <person name="Chapman S.B."/>
            <person name="Priest M."/>
            <person name="Young S.K."/>
            <person name="Wortman J."/>
            <person name="Nusbaum C."/>
            <person name="Birren B."/>
        </authorList>
    </citation>
    <scope>NUCLEOTIDE SEQUENCE [LARGE SCALE GENOMIC DNA]</scope>
    <source>
        <strain evidence="4 5">CBS 650.93</strain>
    </source>
</reference>
<organism evidence="4 5">
    <name type="scientific">Rhinocladiella mackenziei CBS 650.93</name>
    <dbReference type="NCBI Taxonomy" id="1442369"/>
    <lineage>
        <taxon>Eukaryota</taxon>
        <taxon>Fungi</taxon>
        <taxon>Dikarya</taxon>
        <taxon>Ascomycota</taxon>
        <taxon>Pezizomycotina</taxon>
        <taxon>Eurotiomycetes</taxon>
        <taxon>Chaetothyriomycetidae</taxon>
        <taxon>Chaetothyriales</taxon>
        <taxon>Herpotrichiellaceae</taxon>
        <taxon>Rhinocladiella</taxon>
    </lineage>
</organism>